<feature type="compositionally biased region" description="Basic and acidic residues" evidence="1">
    <location>
        <begin position="132"/>
        <end position="145"/>
    </location>
</feature>
<keyword evidence="3" id="KW-1185">Reference proteome</keyword>
<feature type="compositionally biased region" description="Polar residues" evidence="1">
    <location>
        <begin position="57"/>
        <end position="84"/>
    </location>
</feature>
<feature type="compositionally biased region" description="Low complexity" evidence="1">
    <location>
        <begin position="246"/>
        <end position="320"/>
    </location>
</feature>
<feature type="non-terminal residue" evidence="2">
    <location>
        <position position="1"/>
    </location>
</feature>
<evidence type="ECO:0000256" key="1">
    <source>
        <dbReference type="SAM" id="MobiDB-lite"/>
    </source>
</evidence>
<name>A0A8S4Q6I3_OWEFU</name>
<feature type="compositionally biased region" description="Basic and acidic residues" evidence="1">
    <location>
        <begin position="107"/>
        <end position="118"/>
    </location>
</feature>
<accession>A0A8S4Q6I3</accession>
<dbReference type="Proteomes" id="UP000749559">
    <property type="component" value="Unassembled WGS sequence"/>
</dbReference>
<reference evidence="2" key="1">
    <citation type="submission" date="2022-03" db="EMBL/GenBank/DDBJ databases">
        <authorList>
            <person name="Martin C."/>
        </authorList>
    </citation>
    <scope>NUCLEOTIDE SEQUENCE</scope>
</reference>
<comment type="caution">
    <text evidence="2">The sequence shown here is derived from an EMBL/GenBank/DDBJ whole genome shotgun (WGS) entry which is preliminary data.</text>
</comment>
<dbReference type="Pfam" id="PF00612">
    <property type="entry name" value="IQ"/>
    <property type="match status" value="1"/>
</dbReference>
<feature type="compositionally biased region" description="Low complexity" evidence="1">
    <location>
        <begin position="335"/>
        <end position="347"/>
    </location>
</feature>
<proteinExistence type="predicted"/>
<feature type="region of interest" description="Disordered" evidence="1">
    <location>
        <begin position="56"/>
        <end position="87"/>
    </location>
</feature>
<dbReference type="InterPro" id="IPR000048">
    <property type="entry name" value="IQ_motif_EF-hand-BS"/>
</dbReference>
<sequence length="347" mass="36674">RGLVHSKSENYYKQAARVLEDELDRRTLREMTEYQLMGDVPVASTTVAEALMEPMTATETASAPTSLKNATIEDSPQETPNASAPASLAGNIVVSEVRVQCATPVIDESHANEQKDWPPEELQVDSASEETTNIKEAEPKPKAQDEEFDDFLADLASDPEAANKAATKVQANFRGFQARRSIVPKVVDVQFGDSTDEPKEPAPVVNETIVPVVATTPTEEAVQTKSSMGEEIVQETKEPVLAIEGAAPTAQEQQPAAEAQAAEEPAPAAEEPAPAAEEPAPAVEEPTPAVEEPAPSSEEPAPAAEEPAPTAEEPAPATEENIPGTEEQAPRTEEPAPGAVEPAPAEG</sequence>
<dbReference type="CDD" id="cd23767">
    <property type="entry name" value="IQCD"/>
    <property type="match status" value="1"/>
</dbReference>
<dbReference type="AlphaFoldDB" id="A0A8S4Q6I3"/>
<dbReference type="Gene3D" id="6.10.250.1010">
    <property type="match status" value="1"/>
</dbReference>
<dbReference type="EMBL" id="CAIIXF020000011">
    <property type="protein sequence ID" value="CAH1799975.1"/>
    <property type="molecule type" value="Genomic_DNA"/>
</dbReference>
<feature type="region of interest" description="Disordered" evidence="1">
    <location>
        <begin position="107"/>
        <end position="147"/>
    </location>
</feature>
<organism evidence="2 3">
    <name type="scientific">Owenia fusiformis</name>
    <name type="common">Polychaete worm</name>
    <dbReference type="NCBI Taxonomy" id="6347"/>
    <lineage>
        <taxon>Eukaryota</taxon>
        <taxon>Metazoa</taxon>
        <taxon>Spiralia</taxon>
        <taxon>Lophotrochozoa</taxon>
        <taxon>Annelida</taxon>
        <taxon>Polychaeta</taxon>
        <taxon>Sedentaria</taxon>
        <taxon>Canalipalpata</taxon>
        <taxon>Sabellida</taxon>
        <taxon>Oweniida</taxon>
        <taxon>Oweniidae</taxon>
        <taxon>Owenia</taxon>
    </lineage>
</organism>
<gene>
    <name evidence="2" type="ORF">OFUS_LOCUS23928</name>
</gene>
<protein>
    <submittedName>
        <fullName evidence="2">Uncharacterized protein</fullName>
    </submittedName>
</protein>
<feature type="region of interest" description="Disordered" evidence="1">
    <location>
        <begin position="237"/>
        <end position="347"/>
    </location>
</feature>
<evidence type="ECO:0000313" key="3">
    <source>
        <dbReference type="Proteomes" id="UP000749559"/>
    </source>
</evidence>
<dbReference type="OrthoDB" id="252964at2759"/>
<evidence type="ECO:0000313" key="2">
    <source>
        <dbReference type="EMBL" id="CAH1799975.1"/>
    </source>
</evidence>
<dbReference type="PROSITE" id="PS50096">
    <property type="entry name" value="IQ"/>
    <property type="match status" value="1"/>
</dbReference>